<protein>
    <submittedName>
        <fullName evidence="2">Uncharacterized protein</fullName>
    </submittedName>
</protein>
<reference evidence="2" key="1">
    <citation type="submission" date="2021-11" db="EMBL/GenBank/DDBJ databases">
        <title>Purpureocillium_takamizusanense_genome.</title>
        <authorList>
            <person name="Nguyen N.-H."/>
        </authorList>
    </citation>
    <scope>NUCLEOTIDE SEQUENCE</scope>
    <source>
        <strain evidence="2">PT3</strain>
    </source>
</reference>
<name>A0A9Q8QHV0_9HYPO</name>
<organism evidence="2 3">
    <name type="scientific">Purpureocillium takamizusanense</name>
    <dbReference type="NCBI Taxonomy" id="2060973"/>
    <lineage>
        <taxon>Eukaryota</taxon>
        <taxon>Fungi</taxon>
        <taxon>Dikarya</taxon>
        <taxon>Ascomycota</taxon>
        <taxon>Pezizomycotina</taxon>
        <taxon>Sordariomycetes</taxon>
        <taxon>Hypocreomycetidae</taxon>
        <taxon>Hypocreales</taxon>
        <taxon>Ophiocordycipitaceae</taxon>
        <taxon>Purpureocillium</taxon>
    </lineage>
</organism>
<gene>
    <name evidence="2" type="ORF">JDV02_005633</name>
</gene>
<dbReference type="EMBL" id="CP086358">
    <property type="protein sequence ID" value="UNI19451.1"/>
    <property type="molecule type" value="Genomic_DNA"/>
</dbReference>
<dbReference type="RefSeq" id="XP_047842932.1">
    <property type="nucleotide sequence ID" value="XM_047986948.1"/>
</dbReference>
<feature type="region of interest" description="Disordered" evidence="1">
    <location>
        <begin position="18"/>
        <end position="42"/>
    </location>
</feature>
<evidence type="ECO:0000313" key="2">
    <source>
        <dbReference type="EMBL" id="UNI19451.1"/>
    </source>
</evidence>
<accession>A0A9Q8QHV0</accession>
<dbReference type="KEGG" id="ptkz:JDV02_005633"/>
<evidence type="ECO:0000256" key="1">
    <source>
        <dbReference type="SAM" id="MobiDB-lite"/>
    </source>
</evidence>
<sequence length="139" mass="15448">MLRMAREKKRQHVVPRGSLLPRNTPVRARVPRGTLPQDGGDGGGDHGALVFAAVLMPSDTPQWHDARLGPVRCVPHDRPMTRMMLVYTYVQCLWSFLGRNLSADDAGLGVTIDHVVAVVVAVEIEMGHIHVNRQARRRC</sequence>
<proteinExistence type="predicted"/>
<evidence type="ECO:0000313" key="3">
    <source>
        <dbReference type="Proteomes" id="UP000829364"/>
    </source>
</evidence>
<dbReference type="Proteomes" id="UP000829364">
    <property type="component" value="Chromosome 5"/>
</dbReference>
<keyword evidence="3" id="KW-1185">Reference proteome</keyword>
<dbReference type="GeneID" id="72067582"/>
<dbReference type="AlphaFoldDB" id="A0A9Q8QHV0"/>